<organism evidence="10">
    <name type="scientific">Rhodococcus hoagii (strain 103S)</name>
    <name type="common">Rhodococcus equi</name>
    <dbReference type="NCBI Taxonomy" id="685727"/>
    <lineage>
        <taxon>Bacteria</taxon>
        <taxon>Bacillati</taxon>
        <taxon>Actinomycetota</taxon>
        <taxon>Actinomycetes</taxon>
        <taxon>Mycobacteriales</taxon>
        <taxon>Nocardiaceae</taxon>
        <taxon>Prescottella</taxon>
    </lineage>
</organism>
<feature type="domain" description="ABC transmembrane type-1" evidence="9">
    <location>
        <begin position="79"/>
        <end position="263"/>
    </location>
</feature>
<dbReference type="RefSeq" id="WP_013415318.1">
    <property type="nucleotide sequence ID" value="NC_014659.1"/>
</dbReference>
<accession>A0A3S5Y4H2</accession>
<dbReference type="Proteomes" id="UP001154400">
    <property type="component" value="Chromosome"/>
</dbReference>
<dbReference type="PANTHER" id="PTHR30151:SF38">
    <property type="entry name" value="ALIPHATIC SULFONATES TRANSPORT PERMEASE PROTEIN SSUC-RELATED"/>
    <property type="match status" value="1"/>
</dbReference>
<evidence type="ECO:0000313" key="10">
    <source>
        <dbReference type="EMBL" id="CBH47426.1"/>
    </source>
</evidence>
<name>A0A3S5Y4H2_RHOH1</name>
<keyword evidence="6 7" id="KW-0472">Membrane</keyword>
<evidence type="ECO:0000259" key="9">
    <source>
        <dbReference type="PROSITE" id="PS50928"/>
    </source>
</evidence>
<evidence type="ECO:0000313" key="11">
    <source>
        <dbReference type="Proteomes" id="UP000006892"/>
    </source>
</evidence>
<evidence type="ECO:0000256" key="3">
    <source>
        <dbReference type="ARBA" id="ARBA00022475"/>
    </source>
</evidence>
<proteinExistence type="inferred from homology"/>
<keyword evidence="5 7" id="KW-1133">Transmembrane helix</keyword>
<gene>
    <name evidence="10" type="ordered locus">REQ_13390</name>
</gene>
<dbReference type="GO" id="GO:0042918">
    <property type="term" value="P:alkanesulfonate transmembrane transport"/>
    <property type="evidence" value="ECO:0007669"/>
    <property type="project" value="UniProtKB-ARBA"/>
</dbReference>
<dbReference type="Gene3D" id="1.10.3720.10">
    <property type="entry name" value="MetI-like"/>
    <property type="match status" value="1"/>
</dbReference>
<keyword evidence="2 7" id="KW-0813">Transport</keyword>
<evidence type="ECO:0000256" key="6">
    <source>
        <dbReference type="ARBA" id="ARBA00023136"/>
    </source>
</evidence>
<keyword evidence="3" id="KW-1003">Cell membrane</keyword>
<feature type="region of interest" description="Disordered" evidence="8">
    <location>
        <begin position="7"/>
        <end position="27"/>
    </location>
</feature>
<dbReference type="AlphaFoldDB" id="A0A3S5Y4H2"/>
<dbReference type="PANTHER" id="PTHR30151">
    <property type="entry name" value="ALKANE SULFONATE ABC TRANSPORTER-RELATED, MEMBRANE SUBUNIT"/>
    <property type="match status" value="1"/>
</dbReference>
<comment type="subcellular location">
    <subcellularLocation>
        <location evidence="1 7">Cell membrane</location>
        <topology evidence="1 7">Multi-pass membrane protein</topology>
    </subcellularLocation>
</comment>
<feature type="transmembrane region" description="Helical" evidence="7">
    <location>
        <begin position="149"/>
        <end position="168"/>
    </location>
</feature>
<comment type="similarity">
    <text evidence="7">Belongs to the binding-protein-dependent transport system permease family.</text>
</comment>
<dbReference type="InterPro" id="IPR000515">
    <property type="entry name" value="MetI-like"/>
</dbReference>
<reference evidence="10" key="1">
    <citation type="journal article" date="2010" name="PLoS Genet.">
        <title>The genome of a pathogenic rhodococcus: cooptive virulence underpinned by key gene acquisitions.</title>
        <authorList>
            <person name="Letek M."/>
            <person name="Gonzalez P."/>
            <person name="Macarthur I."/>
            <person name="Rodriguez H."/>
            <person name="Freeman T.C."/>
            <person name="Valero-Rello A."/>
            <person name="Blanco M."/>
            <person name="Buckley T."/>
            <person name="Cherevach I."/>
            <person name="Fahey R."/>
            <person name="Hapeshi A."/>
            <person name="Holdstock J."/>
            <person name="Leadon D."/>
            <person name="Navas J."/>
            <person name="Ocampo A."/>
            <person name="Quail M.A."/>
            <person name="Sanders M."/>
            <person name="Scortti M.M."/>
            <person name="Prescott J.F."/>
            <person name="Fogarty U."/>
            <person name="Meijer W.G."/>
            <person name="Parkhill J."/>
            <person name="Bentley S.D."/>
            <person name="Vazquez-Boland J.A."/>
        </authorList>
    </citation>
    <scope>NUCLEOTIDE SEQUENCE [LARGE SCALE GENOMIC DNA]</scope>
    <source>
        <strain evidence="10 11">103S</strain>
    </source>
</reference>
<feature type="transmembrane region" description="Helical" evidence="7">
    <location>
        <begin position="90"/>
        <end position="111"/>
    </location>
</feature>
<protein>
    <submittedName>
        <fullName evidence="10">ABC transporter integral membrane subunit</fullName>
    </submittedName>
</protein>
<dbReference type="FunFam" id="1.10.3720.10:FF:000003">
    <property type="entry name" value="Aliphatic sulfonate ABC transporter permease"/>
    <property type="match status" value="1"/>
</dbReference>
<evidence type="ECO:0000256" key="7">
    <source>
        <dbReference type="RuleBase" id="RU363032"/>
    </source>
</evidence>
<feature type="transmembrane region" description="Helical" evidence="7">
    <location>
        <begin position="238"/>
        <end position="263"/>
    </location>
</feature>
<evidence type="ECO:0000256" key="1">
    <source>
        <dbReference type="ARBA" id="ARBA00004651"/>
    </source>
</evidence>
<dbReference type="SUPFAM" id="SSF161098">
    <property type="entry name" value="MetI-like"/>
    <property type="match status" value="1"/>
</dbReference>
<feature type="transmembrane region" description="Helical" evidence="7">
    <location>
        <begin position="123"/>
        <end position="143"/>
    </location>
</feature>
<evidence type="ECO:0000256" key="4">
    <source>
        <dbReference type="ARBA" id="ARBA00022692"/>
    </source>
</evidence>
<dbReference type="GO" id="GO:0005886">
    <property type="term" value="C:plasma membrane"/>
    <property type="evidence" value="ECO:0007669"/>
    <property type="project" value="UniProtKB-SubCell"/>
</dbReference>
<dbReference type="EMBL" id="FN563149">
    <property type="protein sequence ID" value="CBH47426.1"/>
    <property type="molecule type" value="Genomic_DNA"/>
</dbReference>
<sequence>MTAVLAKGLPEAAATDSTAPDRPQQPRRSWTPVLRLISPLVLLVLWQVLSSAGIVSDKTLASPAQVVAAAAELWSDGSLQDALAVSLQRVLLGAVLGILVAVLLGVLAGFSRIVELAIDPPIQMLRTVPFLGLIPLFIIWFGIGEQPKVFLVALGVLFPLYLNLFAGIRSIDGKLIEAAETLGLNKFQLALHVVLPGALPQALTGLRMSLGVAWLALIVAEQINADAGLGYLINNARIYFRIDIVIFGLLVYAFLGLATDAIVRALEGRLLTWRKTYQGA</sequence>
<evidence type="ECO:0000256" key="2">
    <source>
        <dbReference type="ARBA" id="ARBA00022448"/>
    </source>
</evidence>
<evidence type="ECO:0000256" key="8">
    <source>
        <dbReference type="SAM" id="MobiDB-lite"/>
    </source>
</evidence>
<dbReference type="KEGG" id="req:REQ_13390"/>
<dbReference type="Pfam" id="PF00528">
    <property type="entry name" value="BPD_transp_1"/>
    <property type="match status" value="1"/>
</dbReference>
<dbReference type="PROSITE" id="PS50928">
    <property type="entry name" value="ABC_TM1"/>
    <property type="match status" value="1"/>
</dbReference>
<keyword evidence="4 7" id="KW-0812">Transmembrane</keyword>
<dbReference type="CDD" id="cd06261">
    <property type="entry name" value="TM_PBP2"/>
    <property type="match status" value="1"/>
</dbReference>
<dbReference type="InterPro" id="IPR035906">
    <property type="entry name" value="MetI-like_sf"/>
</dbReference>
<evidence type="ECO:0000256" key="5">
    <source>
        <dbReference type="ARBA" id="ARBA00022989"/>
    </source>
</evidence>